<evidence type="ECO:0000256" key="3">
    <source>
        <dbReference type="RuleBase" id="RU003457"/>
    </source>
</evidence>
<organism evidence="6">
    <name type="scientific">Acidithiobacillus ferrivorans</name>
    <dbReference type="NCBI Taxonomy" id="160808"/>
    <lineage>
        <taxon>Bacteria</taxon>
        <taxon>Pseudomonadati</taxon>
        <taxon>Pseudomonadota</taxon>
        <taxon>Acidithiobacillia</taxon>
        <taxon>Acidithiobacillales</taxon>
        <taxon>Acidithiobacillaceae</taxon>
        <taxon>Acidithiobacillus</taxon>
    </lineage>
</organism>
<reference evidence="6" key="1">
    <citation type="submission" date="2014-03" db="EMBL/GenBank/DDBJ databases">
        <authorList>
            <person name="Genoscope - CEA"/>
        </authorList>
    </citation>
    <scope>NUCLEOTIDE SEQUENCE [LARGE SCALE GENOMIC DNA]</scope>
    <source>
        <strain evidence="6">CF27</strain>
    </source>
</reference>
<evidence type="ECO:0000259" key="4">
    <source>
        <dbReference type="Pfam" id="PF02678"/>
    </source>
</evidence>
<evidence type="ECO:0000256" key="1">
    <source>
        <dbReference type="ARBA" id="ARBA00008416"/>
    </source>
</evidence>
<dbReference type="InterPro" id="IPR041602">
    <property type="entry name" value="Quercetinase_C"/>
</dbReference>
<accession>A0A060UV64</accession>
<keyword evidence="8" id="KW-1185">Reference proteome</keyword>
<dbReference type="GO" id="GO:0008127">
    <property type="term" value="F:quercetin 2,3-dioxygenase activity"/>
    <property type="evidence" value="ECO:0007669"/>
    <property type="project" value="UniProtKB-EC"/>
</dbReference>
<reference evidence="6" key="2">
    <citation type="submission" date="2014-07" db="EMBL/GenBank/DDBJ databases">
        <title>Initial genome analysis of the psychrotolerant acidophile Acidithiobacillus ferrivorans CF27: insights into iron and sulfur oxidation pathways and into biofilm formation.</title>
        <authorList>
            <person name="Talla E."/>
            <person name="Hedrich S."/>
            <person name="Mangenot S."/>
            <person name="Ji B."/>
            <person name="Johnson D.B."/>
            <person name="Barbe V."/>
            <person name="Bonnefoy V."/>
        </authorList>
    </citation>
    <scope>NUCLEOTIDE SEQUENCE [LARGE SCALE GENOMIC DNA]</scope>
    <source>
        <strain evidence="6">CF27</strain>
    </source>
</reference>
<dbReference type="RefSeq" id="WP_035190260.1">
    <property type="nucleotide sequence ID" value="NZ_CCCS020000001.1"/>
</dbReference>
<dbReference type="EC" id="1.13.11.24" evidence="6 7"/>
<dbReference type="GO" id="GO:0046872">
    <property type="term" value="F:metal ion binding"/>
    <property type="evidence" value="ECO:0007669"/>
    <property type="project" value="UniProtKB-KW"/>
</dbReference>
<evidence type="ECO:0000259" key="5">
    <source>
        <dbReference type="Pfam" id="PF17954"/>
    </source>
</evidence>
<keyword evidence="6" id="KW-0560">Oxidoreductase</keyword>
<keyword evidence="6" id="KW-0223">Dioxygenase</keyword>
<dbReference type="Gene3D" id="2.60.120.10">
    <property type="entry name" value="Jelly Rolls"/>
    <property type="match status" value="2"/>
</dbReference>
<reference evidence="7 8" key="3">
    <citation type="submission" date="2017-03" db="EMBL/GenBank/DDBJ databases">
        <authorList>
            <person name="Regsiter A."/>
            <person name="William W."/>
        </authorList>
    </citation>
    <scope>NUCLEOTIDE SEQUENCE [LARGE SCALE GENOMIC DNA]</scope>
    <source>
        <strain evidence="7">PRJEB5721</strain>
    </source>
</reference>
<feature type="domain" description="Quercetin 2,3-dioxygenase C-terminal cupin" evidence="5">
    <location>
        <begin position="146"/>
        <end position="228"/>
    </location>
</feature>
<dbReference type="InterPro" id="IPR011051">
    <property type="entry name" value="RmlC_Cupin_sf"/>
</dbReference>
<gene>
    <name evidence="6" type="ORF">AFERRI_10128</name>
    <name evidence="7" type="ORF">AFERRI_11186</name>
</gene>
<dbReference type="PANTHER" id="PTHR43212:SF3">
    <property type="entry name" value="QUERCETIN 2,3-DIOXYGENASE"/>
    <property type="match status" value="1"/>
</dbReference>
<dbReference type="EMBL" id="LT841305">
    <property type="protein sequence ID" value="SMH65151.1"/>
    <property type="molecule type" value="Genomic_DNA"/>
</dbReference>
<evidence type="ECO:0000313" key="8">
    <source>
        <dbReference type="Proteomes" id="UP000193925"/>
    </source>
</evidence>
<dbReference type="Pfam" id="PF17954">
    <property type="entry name" value="Pirin_C_2"/>
    <property type="match status" value="1"/>
</dbReference>
<evidence type="ECO:0000313" key="6">
    <source>
        <dbReference type="EMBL" id="CDQ12305.1"/>
    </source>
</evidence>
<dbReference type="Pfam" id="PF02678">
    <property type="entry name" value="Pirin"/>
    <property type="match status" value="1"/>
</dbReference>
<dbReference type="SUPFAM" id="SSF51182">
    <property type="entry name" value="RmlC-like cupins"/>
    <property type="match status" value="1"/>
</dbReference>
<feature type="binding site" evidence="2">
    <location>
        <position position="59"/>
    </location>
    <ligand>
        <name>Fe cation</name>
        <dbReference type="ChEBI" id="CHEBI:24875"/>
    </ligand>
</feature>
<dbReference type="EMBL" id="CCCS020000001">
    <property type="protein sequence ID" value="CDQ12305.1"/>
    <property type="molecule type" value="Genomic_DNA"/>
</dbReference>
<dbReference type="InterPro" id="IPR012093">
    <property type="entry name" value="Pirin"/>
</dbReference>
<dbReference type="InterPro" id="IPR014710">
    <property type="entry name" value="RmlC-like_jellyroll"/>
</dbReference>
<feature type="binding site" evidence="2">
    <location>
        <position position="101"/>
    </location>
    <ligand>
        <name>Fe cation</name>
        <dbReference type="ChEBI" id="CHEBI:24875"/>
    </ligand>
</feature>
<feature type="binding site" evidence="2">
    <location>
        <position position="57"/>
    </location>
    <ligand>
        <name>Fe cation</name>
        <dbReference type="ChEBI" id="CHEBI:24875"/>
    </ligand>
</feature>
<name>A0A060UV64_9PROT</name>
<sequence length="229" mass="25329">MWLIHRAEERGRTGAKWLKSAHSFSFGEYYNPEAVSFGPLRVINEDVVAPQSGFPMHPHKDMEIITYILSGALEHRDSMGNGSVIRAGDVQYMCAGTGVRHSEWNPSVDTPVHLLQIWVLPPQNALPPSYDQRHFADVAKLNCWCLLVAPDREDALVVHQNFRLYASILDQAAELGYQPTTARRLYLHVVQGVVQVGDLLLSAGDAISGSEGLSVIATQSAELLLFDLP</sequence>
<feature type="domain" description="Pirin N-terminal" evidence="4">
    <location>
        <begin position="12"/>
        <end position="119"/>
    </location>
</feature>
<keyword evidence="2" id="KW-0479">Metal-binding</keyword>
<evidence type="ECO:0000313" key="7">
    <source>
        <dbReference type="EMBL" id="SMH65151.1"/>
    </source>
</evidence>
<feature type="binding site" evidence="2">
    <location>
        <position position="103"/>
    </location>
    <ligand>
        <name>Fe cation</name>
        <dbReference type="ChEBI" id="CHEBI:24875"/>
    </ligand>
</feature>
<comment type="similarity">
    <text evidence="1 3">Belongs to the pirin family.</text>
</comment>
<comment type="cofactor">
    <cofactor evidence="2">
        <name>Fe cation</name>
        <dbReference type="ChEBI" id="CHEBI:24875"/>
    </cofactor>
    <text evidence="2">Binds 1 Fe cation per subunit.</text>
</comment>
<dbReference type="CDD" id="cd02910">
    <property type="entry name" value="cupin_Yhhw_N"/>
    <property type="match status" value="1"/>
</dbReference>
<protein>
    <submittedName>
        <fullName evidence="6 7">Quercetin 2,3-dioxygenase</fullName>
        <ecNumber evidence="6 7">1.13.11.24</ecNumber>
    </submittedName>
</protein>
<dbReference type="AlphaFoldDB" id="A0A060UV64"/>
<keyword evidence="2" id="KW-0408">Iron</keyword>
<dbReference type="InterPro" id="IPR003829">
    <property type="entry name" value="Pirin_N_dom"/>
</dbReference>
<dbReference type="PIRSF" id="PIRSF006232">
    <property type="entry name" value="Pirin"/>
    <property type="match status" value="1"/>
</dbReference>
<proteinExistence type="inferred from homology"/>
<dbReference type="PANTHER" id="PTHR43212">
    <property type="entry name" value="QUERCETIN 2,3-DIOXYGENASE"/>
    <property type="match status" value="1"/>
</dbReference>
<evidence type="ECO:0000256" key="2">
    <source>
        <dbReference type="PIRSR" id="PIRSR006232-1"/>
    </source>
</evidence>
<dbReference type="Proteomes" id="UP000193925">
    <property type="component" value="Chromosome AFERRI"/>
</dbReference>